<evidence type="ECO:0000256" key="2">
    <source>
        <dbReference type="ARBA" id="ARBA00023015"/>
    </source>
</evidence>
<evidence type="ECO:0000256" key="1">
    <source>
        <dbReference type="ARBA" id="ARBA00009437"/>
    </source>
</evidence>
<dbReference type="SUPFAM" id="SSF46785">
    <property type="entry name" value="Winged helix' DNA-binding domain"/>
    <property type="match status" value="1"/>
</dbReference>
<evidence type="ECO:0000256" key="3">
    <source>
        <dbReference type="ARBA" id="ARBA00023125"/>
    </source>
</evidence>
<gene>
    <name evidence="6" type="ORF">GCM10011400_71190</name>
</gene>
<dbReference type="Gene3D" id="1.10.10.10">
    <property type="entry name" value="Winged helix-like DNA-binding domain superfamily/Winged helix DNA-binding domain"/>
    <property type="match status" value="1"/>
</dbReference>
<dbReference type="SUPFAM" id="SSF53850">
    <property type="entry name" value="Periplasmic binding protein-like II"/>
    <property type="match status" value="1"/>
</dbReference>
<dbReference type="InterPro" id="IPR036390">
    <property type="entry name" value="WH_DNA-bd_sf"/>
</dbReference>
<comment type="caution">
    <text evidence="6">The sequence shown here is derived from an EMBL/GenBank/DDBJ whole genome shotgun (WGS) entry which is preliminary data.</text>
</comment>
<dbReference type="PANTHER" id="PTHR30579:SF7">
    <property type="entry name" value="HTH-TYPE TRANSCRIPTIONAL REGULATOR LRHA-RELATED"/>
    <property type="match status" value="1"/>
</dbReference>
<accession>A0ABQ1NDL4</accession>
<evidence type="ECO:0000259" key="5">
    <source>
        <dbReference type="PROSITE" id="PS50931"/>
    </source>
</evidence>
<dbReference type="Pfam" id="PF00126">
    <property type="entry name" value="HTH_1"/>
    <property type="match status" value="1"/>
</dbReference>
<evidence type="ECO:0000256" key="4">
    <source>
        <dbReference type="ARBA" id="ARBA00023163"/>
    </source>
</evidence>
<dbReference type="InterPro" id="IPR036388">
    <property type="entry name" value="WH-like_DNA-bd_sf"/>
</dbReference>
<keyword evidence="4" id="KW-0804">Transcription</keyword>
<dbReference type="InterPro" id="IPR050176">
    <property type="entry name" value="LTTR"/>
</dbReference>
<dbReference type="Gene3D" id="3.40.190.10">
    <property type="entry name" value="Periplasmic binding protein-like II"/>
    <property type="match status" value="2"/>
</dbReference>
<name>A0ABQ1NDL4_9BURK</name>
<dbReference type="InterPro" id="IPR005119">
    <property type="entry name" value="LysR_subst-bd"/>
</dbReference>
<dbReference type="InterPro" id="IPR000847">
    <property type="entry name" value="LysR_HTH_N"/>
</dbReference>
<dbReference type="EMBL" id="BMHL01000023">
    <property type="protein sequence ID" value="GGC72815.1"/>
    <property type="molecule type" value="Genomic_DNA"/>
</dbReference>
<sequence>MSNYLMDILTTADGIPLDTVLLRTFLEVVDSGSFATAAERLALTPSAVSGHIKRLELIVGVSLLTRTTRRLELTQGGDTLYAYGRNILDLEREVRAKLRGAPLRGLLRVGASEDFAGTWLPKVLQRFRQWHPEATIDLKVGVTADLLRQQERGRLDLVFGKQCSRVEKGGELLWEEPLIWAFSEDQPLDPDQPLPLAVFPDPCIYRESAITALNKAGRAWRLVFESSSMAGCLAAARSGFAVTVIADSQRVEGLCQLGRKQGLPALPVARFYAFPRSDSPASVALIDAARRAGQQVRFSPLALRG</sequence>
<dbReference type="Proteomes" id="UP000602004">
    <property type="component" value="Unassembled WGS sequence"/>
</dbReference>
<dbReference type="Pfam" id="PF03466">
    <property type="entry name" value="LysR_substrate"/>
    <property type="match status" value="1"/>
</dbReference>
<evidence type="ECO:0000313" key="7">
    <source>
        <dbReference type="Proteomes" id="UP000602004"/>
    </source>
</evidence>
<keyword evidence="3" id="KW-0238">DNA-binding</keyword>
<protein>
    <submittedName>
        <fullName evidence="6">Transcriptional regulator</fullName>
    </submittedName>
</protein>
<organism evidence="6 7">
    <name type="scientific">Paraburkholderia caffeinilytica</name>
    <dbReference type="NCBI Taxonomy" id="1761016"/>
    <lineage>
        <taxon>Bacteria</taxon>
        <taxon>Pseudomonadati</taxon>
        <taxon>Pseudomonadota</taxon>
        <taxon>Betaproteobacteria</taxon>
        <taxon>Burkholderiales</taxon>
        <taxon>Burkholderiaceae</taxon>
        <taxon>Paraburkholderia</taxon>
    </lineage>
</organism>
<dbReference type="PANTHER" id="PTHR30579">
    <property type="entry name" value="TRANSCRIPTIONAL REGULATOR"/>
    <property type="match status" value="1"/>
</dbReference>
<feature type="domain" description="HTH lysR-type" evidence="5">
    <location>
        <begin position="17"/>
        <end position="74"/>
    </location>
</feature>
<evidence type="ECO:0000313" key="6">
    <source>
        <dbReference type="EMBL" id="GGC72815.1"/>
    </source>
</evidence>
<proteinExistence type="inferred from homology"/>
<keyword evidence="2" id="KW-0805">Transcription regulation</keyword>
<dbReference type="PROSITE" id="PS50931">
    <property type="entry name" value="HTH_LYSR"/>
    <property type="match status" value="1"/>
</dbReference>
<reference evidence="7" key="1">
    <citation type="journal article" date="2019" name="Int. J. Syst. Evol. Microbiol.">
        <title>The Global Catalogue of Microorganisms (GCM) 10K type strain sequencing project: providing services to taxonomists for standard genome sequencing and annotation.</title>
        <authorList>
            <consortium name="The Broad Institute Genomics Platform"/>
            <consortium name="The Broad Institute Genome Sequencing Center for Infectious Disease"/>
            <person name="Wu L."/>
            <person name="Ma J."/>
        </authorList>
    </citation>
    <scope>NUCLEOTIDE SEQUENCE [LARGE SCALE GENOMIC DNA]</scope>
    <source>
        <strain evidence="7">CGMCC 1.15103</strain>
    </source>
</reference>
<comment type="similarity">
    <text evidence="1">Belongs to the LysR transcriptional regulatory family.</text>
</comment>
<keyword evidence="7" id="KW-1185">Reference proteome</keyword>